<evidence type="ECO:0000313" key="2">
    <source>
        <dbReference type="Proteomes" id="UP000572407"/>
    </source>
</evidence>
<evidence type="ECO:0000313" key="1">
    <source>
        <dbReference type="EMBL" id="MBA1380097.1"/>
    </source>
</evidence>
<dbReference type="Proteomes" id="UP000572407">
    <property type="component" value="Unassembled WGS sequence"/>
</dbReference>
<dbReference type="EMBL" id="VDLV01000037">
    <property type="protein sequence ID" value="MBA1380097.1"/>
    <property type="molecule type" value="Genomic_DNA"/>
</dbReference>
<name>A0A7V8UEI5_9PSED</name>
<organism evidence="1 2">
    <name type="scientific">Pseudomonas brassicacearum subsp. neoaurantiaca</name>
    <dbReference type="NCBI Taxonomy" id="494916"/>
    <lineage>
        <taxon>Bacteria</taxon>
        <taxon>Pseudomonadati</taxon>
        <taxon>Pseudomonadota</taxon>
        <taxon>Gammaproteobacteria</taxon>
        <taxon>Pseudomonadales</taxon>
        <taxon>Pseudomonadaceae</taxon>
        <taxon>Pseudomonas</taxon>
    </lineage>
</organism>
<comment type="caution">
    <text evidence="1">The sequence shown here is derived from an EMBL/GenBank/DDBJ whole genome shotgun (WGS) entry which is preliminary data.</text>
</comment>
<accession>A0A7V8UEI5</accession>
<reference evidence="1 2" key="1">
    <citation type="submission" date="2019-06" db="EMBL/GenBank/DDBJ databases">
        <title>Analysis of the biodiversity of Brassica napus bacterial endophytes for the selection of potential efficient biofertilizers for rapeseed crops.</title>
        <authorList>
            <person name="Jimenez-Gomez A."/>
            <person name="Saati-Santamaria Z."/>
            <person name="Menendez E."/>
            <person name="Rivas R."/>
            <person name="Mateos P.F."/>
            <person name="Velazquez E."/>
            <person name="Garcia-Fraile P."/>
        </authorList>
    </citation>
    <scope>NUCLEOTIDE SEQUENCE [LARGE SCALE GENOMIC DNA]</scope>
    <source>
        <strain evidence="1 2">CDVBN10</strain>
    </source>
</reference>
<gene>
    <name evidence="1" type="ORF">FHK92_20210</name>
</gene>
<sequence length="64" mass="6725">MLLSKRWLGCVGITGFHNIPVGASLLAIAADQSTSMLAGPASSRASSLPQGKLLYQVIRRTPTD</sequence>
<proteinExistence type="predicted"/>
<dbReference type="AlphaFoldDB" id="A0A7V8UEI5"/>
<protein>
    <submittedName>
        <fullName evidence="1">Uncharacterized protein</fullName>
    </submittedName>
</protein>